<dbReference type="CDD" id="cd16922">
    <property type="entry name" value="HATPase_EvgS-ArcB-TorS-like"/>
    <property type="match status" value="1"/>
</dbReference>
<dbReference type="Gene3D" id="1.10.287.130">
    <property type="match status" value="1"/>
</dbReference>
<evidence type="ECO:0000256" key="2">
    <source>
        <dbReference type="ARBA" id="ARBA00012438"/>
    </source>
</evidence>
<dbReference type="EC" id="2.7.13.3" evidence="2"/>
<dbReference type="PROSITE" id="PS50109">
    <property type="entry name" value="HIS_KIN"/>
    <property type="match status" value="1"/>
</dbReference>
<feature type="transmembrane region" description="Helical" evidence="6">
    <location>
        <begin position="15"/>
        <end position="35"/>
    </location>
</feature>
<dbReference type="InterPro" id="IPR011006">
    <property type="entry name" value="CheY-like_superfamily"/>
</dbReference>
<feature type="domain" description="Response regulatory" evidence="8">
    <location>
        <begin position="643"/>
        <end position="759"/>
    </location>
</feature>
<dbReference type="CDD" id="cd17546">
    <property type="entry name" value="REC_hyHK_CKI1_RcsC-like"/>
    <property type="match status" value="1"/>
</dbReference>
<keyword evidence="6" id="KW-0812">Transmembrane</keyword>
<dbReference type="CDD" id="cd00082">
    <property type="entry name" value="HisKA"/>
    <property type="match status" value="1"/>
</dbReference>
<dbReference type="Pfam" id="PF02518">
    <property type="entry name" value="HATPase_c"/>
    <property type="match status" value="1"/>
</dbReference>
<dbReference type="SUPFAM" id="SSF52172">
    <property type="entry name" value="CheY-like"/>
    <property type="match status" value="1"/>
</dbReference>
<feature type="modified residue" description="4-aspartylphosphate" evidence="5">
    <location>
        <position position="692"/>
    </location>
</feature>
<dbReference type="GO" id="GO:0000155">
    <property type="term" value="F:phosphorelay sensor kinase activity"/>
    <property type="evidence" value="ECO:0007669"/>
    <property type="project" value="InterPro"/>
</dbReference>
<dbReference type="InterPro" id="IPR003661">
    <property type="entry name" value="HisK_dim/P_dom"/>
</dbReference>
<dbReference type="Gene3D" id="3.30.565.10">
    <property type="entry name" value="Histidine kinase-like ATPase, C-terminal domain"/>
    <property type="match status" value="1"/>
</dbReference>
<keyword evidence="4" id="KW-0902">Two-component regulatory system</keyword>
<evidence type="ECO:0000256" key="4">
    <source>
        <dbReference type="ARBA" id="ARBA00023012"/>
    </source>
</evidence>
<dbReference type="EMBL" id="CP031093">
    <property type="protein sequence ID" value="QCF25651.1"/>
    <property type="molecule type" value="Genomic_DNA"/>
</dbReference>
<comment type="catalytic activity">
    <reaction evidence="1">
        <text>ATP + protein L-histidine = ADP + protein N-phospho-L-histidine.</text>
        <dbReference type="EC" id="2.7.13.3"/>
    </reaction>
</comment>
<dbReference type="PANTHER" id="PTHR45339">
    <property type="entry name" value="HYBRID SIGNAL TRANSDUCTION HISTIDINE KINASE J"/>
    <property type="match status" value="1"/>
</dbReference>
<dbReference type="PANTHER" id="PTHR45339:SF1">
    <property type="entry name" value="HYBRID SIGNAL TRANSDUCTION HISTIDINE KINASE J"/>
    <property type="match status" value="1"/>
</dbReference>
<dbReference type="Gene3D" id="3.40.50.2300">
    <property type="match status" value="1"/>
</dbReference>
<dbReference type="SUPFAM" id="SSF55874">
    <property type="entry name" value="ATPase domain of HSP90 chaperone/DNA topoisomerase II/histidine kinase"/>
    <property type="match status" value="1"/>
</dbReference>
<dbReference type="InterPro" id="IPR005467">
    <property type="entry name" value="His_kinase_dom"/>
</dbReference>
<dbReference type="InterPro" id="IPR036890">
    <property type="entry name" value="HATPase_C_sf"/>
</dbReference>
<organism evidence="9 10">
    <name type="scientific">Hydrocarboniclastica marina</name>
    <dbReference type="NCBI Taxonomy" id="2259620"/>
    <lineage>
        <taxon>Bacteria</taxon>
        <taxon>Pseudomonadati</taxon>
        <taxon>Pseudomonadota</taxon>
        <taxon>Gammaproteobacteria</taxon>
        <taxon>Alteromonadales</taxon>
        <taxon>Alteromonadaceae</taxon>
        <taxon>Hydrocarboniclastica</taxon>
    </lineage>
</organism>
<evidence type="ECO:0000256" key="1">
    <source>
        <dbReference type="ARBA" id="ARBA00000085"/>
    </source>
</evidence>
<sequence length="761" mass="84439">MKINVPQRLSVRLTWYTVLWALILGLIINLFQVTIDYFNASREMDADIQALMEISHSPASQIAYNLDTRLAEELLEGLLRHPAIVKASIAGPTGAIMADSRRELPASPYRWLSDLLFGTQRSYADHLEVDALVDIELGVLRLDVDTYHYGTSFLRRAAQTLLTGFAKSLILSIILLVVFYLVLTKPLFRVIEFLVRVDTDEPERIRLPSPRGHDDDEIGLLVRITNQHLDTIGANLQKLRQAEGRLKGYNEQLAQTVADRTREISDKNLALQQSNRALIDAKEDAVRRAQARADFLASMSHEIRTPLNGLLGMLALSMEEQMSPSQRNRLEISHTAGQNLLNLLNDILDISKVEAGKLDIEQIEFSLREVAEQSALLMADQGRRKGVEVVTQIAPDLPDQFVGDPTRIRQVINNLLSNGIKFTPRGEVRLGVDFSKNEARITVSDTGIGLSAEDQRRIFSPFAQANTDTTRRYGGTGLGLTLCRQLVERMHGQITIDSRENRGTTFLVRIPIEARPQQPKPVNALGLTGRRVALVIDHENPHLKPLRDLLIYCGIVLSEDAADPAAELVIAESQYIANLATEHPLLQFGAPAMVDTPGPLPSISVPLTLRQVIDTLTAALNPQSPQHNGPAQVPNYASTRPLRVLLVEDNRVNQIVAGGILKKLGHEVDVADNGERALAALRQRSYDAILMDIQMPVMDGFETARQIRSVLKLGKVPIIAVTANVMQGDREACLEAGMDDYITKPYSLEALCRKLAQWVPT</sequence>
<evidence type="ECO:0000313" key="9">
    <source>
        <dbReference type="EMBL" id="QCF25651.1"/>
    </source>
</evidence>
<dbReference type="Pfam" id="PF00072">
    <property type="entry name" value="Response_reg"/>
    <property type="match status" value="1"/>
</dbReference>
<dbReference type="InterPro" id="IPR004358">
    <property type="entry name" value="Sig_transdc_His_kin-like_C"/>
</dbReference>
<dbReference type="RefSeq" id="WP_136548145.1">
    <property type="nucleotide sequence ID" value="NZ_CP031093.1"/>
</dbReference>
<dbReference type="InterPro" id="IPR003594">
    <property type="entry name" value="HATPase_dom"/>
</dbReference>
<dbReference type="PRINTS" id="PR00344">
    <property type="entry name" value="BCTRLSENSOR"/>
</dbReference>
<dbReference type="SMART" id="SM00388">
    <property type="entry name" value="HisKA"/>
    <property type="match status" value="1"/>
</dbReference>
<gene>
    <name evidence="9" type="ORF">soil367_06830</name>
</gene>
<dbReference type="OrthoDB" id="9810730at2"/>
<accession>A0A4P7XFC8</accession>
<keyword evidence="6" id="KW-1133">Transmembrane helix</keyword>
<name>A0A4P7XFC8_9ALTE</name>
<keyword evidence="10" id="KW-1185">Reference proteome</keyword>
<dbReference type="SUPFAM" id="SSF47384">
    <property type="entry name" value="Homodimeric domain of signal transducing histidine kinase"/>
    <property type="match status" value="1"/>
</dbReference>
<reference evidence="9 10" key="1">
    <citation type="submission" date="2018-07" db="EMBL/GenBank/DDBJ databases">
        <title>Marsedoiliclastica nanhaica gen. nov. sp. nov., a novel marine hydrocarbonoclastic bacterium isolated from an in-situ enriched hydrocarbon-degrading consortium in deep-sea sediment.</title>
        <authorList>
            <person name="Dong C."/>
            <person name="Ma T."/>
            <person name="Liu R."/>
            <person name="Shao Z."/>
        </authorList>
    </citation>
    <scope>NUCLEOTIDE SEQUENCE [LARGE SCALE GENOMIC DNA]</scope>
    <source>
        <strain evidence="10">soil36-7</strain>
    </source>
</reference>
<keyword evidence="3 5" id="KW-0597">Phosphoprotein</keyword>
<dbReference type="InterPro" id="IPR001789">
    <property type="entry name" value="Sig_transdc_resp-reg_receiver"/>
</dbReference>
<dbReference type="InterPro" id="IPR036097">
    <property type="entry name" value="HisK_dim/P_sf"/>
</dbReference>
<evidence type="ECO:0000313" key="10">
    <source>
        <dbReference type="Proteomes" id="UP000298049"/>
    </source>
</evidence>
<evidence type="ECO:0000259" key="7">
    <source>
        <dbReference type="PROSITE" id="PS50109"/>
    </source>
</evidence>
<dbReference type="AlphaFoldDB" id="A0A4P7XFC8"/>
<dbReference type="SMART" id="SM00448">
    <property type="entry name" value="REC"/>
    <property type="match status" value="1"/>
</dbReference>
<evidence type="ECO:0000256" key="3">
    <source>
        <dbReference type="ARBA" id="ARBA00022553"/>
    </source>
</evidence>
<dbReference type="FunFam" id="3.30.565.10:FF:000010">
    <property type="entry name" value="Sensor histidine kinase RcsC"/>
    <property type="match status" value="1"/>
</dbReference>
<proteinExistence type="predicted"/>
<dbReference type="PROSITE" id="PS50110">
    <property type="entry name" value="RESPONSE_REGULATORY"/>
    <property type="match status" value="1"/>
</dbReference>
<feature type="transmembrane region" description="Helical" evidence="6">
    <location>
        <begin position="161"/>
        <end position="183"/>
    </location>
</feature>
<dbReference type="SMART" id="SM00387">
    <property type="entry name" value="HATPase_c"/>
    <property type="match status" value="1"/>
</dbReference>
<protein>
    <recommendedName>
        <fullName evidence="2">histidine kinase</fullName>
        <ecNumber evidence="2">2.7.13.3</ecNumber>
    </recommendedName>
</protein>
<keyword evidence="6" id="KW-0472">Membrane</keyword>
<dbReference type="Pfam" id="PF00512">
    <property type="entry name" value="HisKA"/>
    <property type="match status" value="1"/>
</dbReference>
<evidence type="ECO:0000259" key="8">
    <source>
        <dbReference type="PROSITE" id="PS50110"/>
    </source>
</evidence>
<dbReference type="Proteomes" id="UP000298049">
    <property type="component" value="Chromosome"/>
</dbReference>
<dbReference type="KEGG" id="hmi:soil367_06830"/>
<feature type="domain" description="Histidine kinase" evidence="7">
    <location>
        <begin position="298"/>
        <end position="514"/>
    </location>
</feature>
<evidence type="ECO:0000256" key="5">
    <source>
        <dbReference type="PROSITE-ProRule" id="PRU00169"/>
    </source>
</evidence>
<evidence type="ECO:0000256" key="6">
    <source>
        <dbReference type="SAM" id="Phobius"/>
    </source>
</evidence>